<proteinExistence type="inferred from homology"/>
<evidence type="ECO:0000256" key="3">
    <source>
        <dbReference type="ARBA" id="ARBA00004906"/>
    </source>
</evidence>
<evidence type="ECO:0000256" key="9">
    <source>
        <dbReference type="ARBA" id="ARBA00022771"/>
    </source>
</evidence>
<accession>A0A5N5JF30</accession>
<sequence length="275" mass="31415">MVACLFYVLFVVFVAGHGAGLNCTRSCGNRGPDIQFPFRIKGEQRDHCGFDLSCSDDNSTVLELPTGVSLLIEEIDYRHRLVYARDPLGCFPRKRLNFSLGASHFQINWQYDWTLFNCSSNEKRSSYRGFKIPCLSAFNHDVYAVYSSDTISESDLLSCTKMHNIYGFTYPMLAEENYRLTISWFNPTCGSSEAECYNSILKHSVRRKLLITGVILGLPLFAMVIIALYRAYSNDKTQREYQARVEITVPKRTSAGHRMPARRRHQELAAISEIE</sequence>
<comment type="catalytic activity">
    <reaction evidence="1">
        <text>S-ubiquitinyl-[E2 ubiquitin-conjugating enzyme]-L-cysteine + [acceptor protein]-L-lysine = [E2 ubiquitin-conjugating enzyme]-L-cysteine + N(6)-ubiquitinyl-[acceptor protein]-L-lysine.</text>
        <dbReference type="EC" id="2.3.2.27"/>
    </reaction>
</comment>
<evidence type="ECO:0000256" key="1">
    <source>
        <dbReference type="ARBA" id="ARBA00000900"/>
    </source>
</evidence>
<feature type="domain" description="Wall-associated receptor kinase galacturonan-binding" evidence="17">
    <location>
        <begin position="23"/>
        <end position="81"/>
    </location>
</feature>
<keyword evidence="6 15" id="KW-0812">Transmembrane</keyword>
<reference evidence="19" key="1">
    <citation type="journal article" date="2019" name="Gigascience">
        <title>De novo genome assembly of the endangered Acer yangbiense, a plant species with extremely small populations endemic to Yunnan Province, China.</title>
        <authorList>
            <person name="Yang J."/>
            <person name="Wariss H.M."/>
            <person name="Tao L."/>
            <person name="Zhang R."/>
            <person name="Yun Q."/>
            <person name="Hollingsworth P."/>
            <person name="Dao Z."/>
            <person name="Luo G."/>
            <person name="Guo H."/>
            <person name="Ma Y."/>
            <person name="Sun W."/>
        </authorList>
    </citation>
    <scope>NUCLEOTIDE SEQUENCE [LARGE SCALE GENOMIC DNA]</scope>
    <source>
        <strain evidence="19">cv. br00</strain>
    </source>
</reference>
<evidence type="ECO:0000256" key="15">
    <source>
        <dbReference type="SAM" id="Phobius"/>
    </source>
</evidence>
<evidence type="ECO:0000256" key="2">
    <source>
        <dbReference type="ARBA" id="ARBA00004167"/>
    </source>
</evidence>
<evidence type="ECO:0000256" key="11">
    <source>
        <dbReference type="ARBA" id="ARBA00022833"/>
    </source>
</evidence>
<evidence type="ECO:0000256" key="12">
    <source>
        <dbReference type="ARBA" id="ARBA00022989"/>
    </source>
</evidence>
<dbReference type="PANTHER" id="PTHR46279">
    <property type="entry name" value="RING/U-BOX SUPERFAMILY PROTEIN"/>
    <property type="match status" value="1"/>
</dbReference>
<dbReference type="InterPro" id="IPR025287">
    <property type="entry name" value="WAK_GUB"/>
</dbReference>
<dbReference type="GO" id="GO:0008270">
    <property type="term" value="F:zinc ion binding"/>
    <property type="evidence" value="ECO:0007669"/>
    <property type="project" value="UniProtKB-KW"/>
</dbReference>
<evidence type="ECO:0000313" key="18">
    <source>
        <dbReference type="EMBL" id="KAB5515903.1"/>
    </source>
</evidence>
<evidence type="ECO:0000259" key="17">
    <source>
        <dbReference type="Pfam" id="PF13947"/>
    </source>
</evidence>
<dbReference type="Pfam" id="PF13947">
    <property type="entry name" value="GUB_WAK_bind"/>
    <property type="match status" value="1"/>
</dbReference>
<keyword evidence="10" id="KW-0833">Ubl conjugation pathway</keyword>
<keyword evidence="7" id="KW-0479">Metal-binding</keyword>
<evidence type="ECO:0000256" key="14">
    <source>
        <dbReference type="ARBA" id="ARBA00024209"/>
    </source>
</evidence>
<feature type="chain" id="PRO_5024321158" description="RING-type E3 ubiquitin transferase" evidence="16">
    <location>
        <begin position="21"/>
        <end position="275"/>
    </location>
</feature>
<comment type="pathway">
    <text evidence="3">Protein modification; protein ubiquitination.</text>
</comment>
<evidence type="ECO:0000256" key="7">
    <source>
        <dbReference type="ARBA" id="ARBA00022723"/>
    </source>
</evidence>
<dbReference type="GO" id="GO:0016020">
    <property type="term" value="C:membrane"/>
    <property type="evidence" value="ECO:0007669"/>
    <property type="project" value="UniProtKB-SubCell"/>
</dbReference>
<evidence type="ECO:0000256" key="16">
    <source>
        <dbReference type="SAM" id="SignalP"/>
    </source>
</evidence>
<keyword evidence="11" id="KW-0862">Zinc</keyword>
<keyword evidence="12 15" id="KW-1133">Transmembrane helix</keyword>
<evidence type="ECO:0000313" key="19">
    <source>
        <dbReference type="Proteomes" id="UP000326939"/>
    </source>
</evidence>
<name>A0A5N5JF30_9ROSI</name>
<organism evidence="18 19">
    <name type="scientific">Salix brachista</name>
    <dbReference type="NCBI Taxonomy" id="2182728"/>
    <lineage>
        <taxon>Eukaryota</taxon>
        <taxon>Viridiplantae</taxon>
        <taxon>Streptophyta</taxon>
        <taxon>Embryophyta</taxon>
        <taxon>Tracheophyta</taxon>
        <taxon>Spermatophyta</taxon>
        <taxon>Magnoliopsida</taxon>
        <taxon>eudicotyledons</taxon>
        <taxon>Gunneridae</taxon>
        <taxon>Pentapetalae</taxon>
        <taxon>rosids</taxon>
        <taxon>fabids</taxon>
        <taxon>Malpighiales</taxon>
        <taxon>Salicaceae</taxon>
        <taxon>Saliceae</taxon>
        <taxon>Salix</taxon>
    </lineage>
</organism>
<evidence type="ECO:0000256" key="4">
    <source>
        <dbReference type="ARBA" id="ARBA00012483"/>
    </source>
</evidence>
<keyword evidence="8 16" id="KW-0732">Signal</keyword>
<evidence type="ECO:0000256" key="6">
    <source>
        <dbReference type="ARBA" id="ARBA00022692"/>
    </source>
</evidence>
<dbReference type="GO" id="GO:0061630">
    <property type="term" value="F:ubiquitin protein ligase activity"/>
    <property type="evidence" value="ECO:0007669"/>
    <property type="project" value="UniProtKB-EC"/>
</dbReference>
<protein>
    <recommendedName>
        <fullName evidence="4">RING-type E3 ubiquitin transferase</fullName>
        <ecNumber evidence="4">2.3.2.27</ecNumber>
    </recommendedName>
</protein>
<evidence type="ECO:0000256" key="8">
    <source>
        <dbReference type="ARBA" id="ARBA00022729"/>
    </source>
</evidence>
<dbReference type="InterPro" id="IPR046948">
    <property type="entry name" value="ATL20-22-like"/>
</dbReference>
<keyword evidence="13 15" id="KW-0472">Membrane</keyword>
<keyword evidence="9" id="KW-0863">Zinc-finger</keyword>
<feature type="transmembrane region" description="Helical" evidence="15">
    <location>
        <begin position="209"/>
        <end position="229"/>
    </location>
</feature>
<evidence type="ECO:0000256" key="10">
    <source>
        <dbReference type="ARBA" id="ARBA00022786"/>
    </source>
</evidence>
<keyword evidence="19" id="KW-1185">Reference proteome</keyword>
<dbReference type="Proteomes" id="UP000326939">
    <property type="component" value="Chromosome 17"/>
</dbReference>
<dbReference type="AlphaFoldDB" id="A0A5N5JF30"/>
<feature type="signal peptide" evidence="16">
    <location>
        <begin position="1"/>
        <end position="20"/>
    </location>
</feature>
<comment type="similarity">
    <text evidence="14">Belongs to the RING-type zinc finger family. ATL subfamily.</text>
</comment>
<dbReference type="GO" id="GO:0030247">
    <property type="term" value="F:polysaccharide binding"/>
    <property type="evidence" value="ECO:0007669"/>
    <property type="project" value="InterPro"/>
</dbReference>
<dbReference type="PANTHER" id="PTHR46279:SF9">
    <property type="entry name" value="OS01G0116300 PROTEIN"/>
    <property type="match status" value="1"/>
</dbReference>
<dbReference type="EMBL" id="VDCV01000017">
    <property type="protein sequence ID" value="KAB5515903.1"/>
    <property type="molecule type" value="Genomic_DNA"/>
</dbReference>
<evidence type="ECO:0000256" key="5">
    <source>
        <dbReference type="ARBA" id="ARBA00022679"/>
    </source>
</evidence>
<evidence type="ECO:0000256" key="13">
    <source>
        <dbReference type="ARBA" id="ARBA00023136"/>
    </source>
</evidence>
<dbReference type="EC" id="2.3.2.27" evidence="4"/>
<keyword evidence="5" id="KW-0808">Transferase</keyword>
<gene>
    <name evidence="18" type="ORF">DKX38_026551</name>
</gene>
<comment type="subcellular location">
    <subcellularLocation>
        <location evidence="2">Membrane</location>
        <topology evidence="2">Single-pass membrane protein</topology>
    </subcellularLocation>
</comment>
<comment type="caution">
    <text evidence="18">The sequence shown here is derived from an EMBL/GenBank/DDBJ whole genome shotgun (WGS) entry which is preliminary data.</text>
</comment>